<sequence>MAEFWSNNDRGYRIRLWLDQASQNVSSNTSQVRVRLALINTTTTFAQYSCSAYVDLNGQRLNWSGSPSVLSNNSTTWLIDQTITVNHNADGSKSFGFMAHFNGSGGWSPGSLNIGSGTFSLTTIPRSSEVSVGVATIGSAVSININRASNGFTHTLRYQWGNKQGTIASNVGTSHSWTLPMDFCQDIPDSTVGSGTLYVDTYSGGSRIGTQSVTFTANVPASVVPSFSSVTLADTHGVAASLVGGNSFIQIISNIRTTFNGAVGSYGSTITGYYAEIVNKNQSTNANGGTLGVMNFHGSATIRASVIDSRGRRSATRDITINVLEYFAPILSFDVIRTGATSSILQINRNGRISPLTVGGSQKNMMTLRFKVAELGSNNYINDTGSAAGSWTARNSFTNDAANLGGTYVANKSYRVVGILEDKFTSTEFAYTVGTESVTLSYDKLGRLGVGKIIEKGEAGSIDAAGSIHAKNDVHAGRNIYANGQPIQQYQLTNANGQLSGGSNQWDDVWNKQATILGWRSGKYRDNPSGLNGEWGLFQNYWLDSWKGVQFFTTVGSGRHFIRVYNHPKEWKPTNWREVVFKDDVILQEKALKTITQGFPYAMTATLVRKDNLVTVTIDRRITNLPEVENAGVSERIPVGYRPYSAAVLPIIGNNHHRAVGGGSLLINSDGSMRLTSNGGTNVYMGTVSYVTNDPYPS</sequence>
<organism evidence="1 2">
    <name type="scientific">Streptococcus himalayensis</name>
    <dbReference type="NCBI Taxonomy" id="1888195"/>
    <lineage>
        <taxon>Bacteria</taxon>
        <taxon>Bacillati</taxon>
        <taxon>Bacillota</taxon>
        <taxon>Bacilli</taxon>
        <taxon>Lactobacillales</taxon>
        <taxon>Streptococcaceae</taxon>
        <taxon>Streptococcus</taxon>
    </lineage>
</organism>
<dbReference type="Pfam" id="PF05895">
    <property type="entry name" value="DUF859"/>
    <property type="match status" value="1"/>
</dbReference>
<reference evidence="1" key="1">
    <citation type="journal article" date="2014" name="Int. J. Syst. Evol. Microbiol.">
        <title>Complete genome sequence of Corynebacterium casei LMG S-19264T (=DSM 44701T), isolated from a smear-ripened cheese.</title>
        <authorList>
            <consortium name="US DOE Joint Genome Institute (JGI-PGF)"/>
            <person name="Walter F."/>
            <person name="Albersmeier A."/>
            <person name="Kalinowski J."/>
            <person name="Ruckert C."/>
        </authorList>
    </citation>
    <scope>NUCLEOTIDE SEQUENCE</scope>
    <source>
        <strain evidence="1">CGMCC 1.15533</strain>
    </source>
</reference>
<comment type="caution">
    <text evidence="1">The sequence shown here is derived from an EMBL/GenBank/DDBJ whole genome shotgun (WGS) entry which is preliminary data.</text>
</comment>
<dbReference type="AlphaFoldDB" id="A0A917EDT8"/>
<dbReference type="EMBL" id="BMJN01000004">
    <property type="protein sequence ID" value="GGE26245.1"/>
    <property type="molecule type" value="Genomic_DNA"/>
</dbReference>
<name>A0A917EDT8_9STRE</name>
<gene>
    <name evidence="1" type="ORF">GCM10011510_04250</name>
</gene>
<evidence type="ECO:0008006" key="3">
    <source>
        <dbReference type="Google" id="ProtNLM"/>
    </source>
</evidence>
<accession>A0A917EDT8</accession>
<evidence type="ECO:0000313" key="2">
    <source>
        <dbReference type="Proteomes" id="UP000660801"/>
    </source>
</evidence>
<evidence type="ECO:0000313" key="1">
    <source>
        <dbReference type="EMBL" id="GGE26245.1"/>
    </source>
</evidence>
<proteinExistence type="predicted"/>
<dbReference type="InterPro" id="IPR008577">
    <property type="entry name" value="DUF859"/>
</dbReference>
<dbReference type="RefSeq" id="WP_068989337.1">
    <property type="nucleotide sequence ID" value="NZ_BMJN01000004.1"/>
</dbReference>
<dbReference type="Proteomes" id="UP000660801">
    <property type="component" value="Unassembled WGS sequence"/>
</dbReference>
<keyword evidence="2" id="KW-1185">Reference proteome</keyword>
<dbReference type="OrthoDB" id="2065107at2"/>
<reference evidence="1" key="2">
    <citation type="submission" date="2020-09" db="EMBL/GenBank/DDBJ databases">
        <authorList>
            <person name="Sun Q."/>
            <person name="Zhou Y."/>
        </authorList>
    </citation>
    <scope>NUCLEOTIDE SEQUENCE</scope>
    <source>
        <strain evidence="1">CGMCC 1.15533</strain>
    </source>
</reference>
<protein>
    <recommendedName>
        <fullName evidence="3">Phage structural protein</fullName>
    </recommendedName>
</protein>